<protein>
    <submittedName>
        <fullName evidence="2">Uncharacterized protein</fullName>
    </submittedName>
</protein>
<dbReference type="EMBL" id="VISQ01000001">
    <property type="protein sequence ID" value="TVZ70371.1"/>
    <property type="molecule type" value="Genomic_DNA"/>
</dbReference>
<dbReference type="AlphaFoldDB" id="A0A559T6Y4"/>
<accession>A0A559T6Y4</accession>
<evidence type="ECO:0000256" key="1">
    <source>
        <dbReference type="SAM" id="Phobius"/>
    </source>
</evidence>
<keyword evidence="1" id="KW-0812">Transmembrane</keyword>
<keyword evidence="1" id="KW-1133">Transmembrane helix</keyword>
<feature type="transmembrane region" description="Helical" evidence="1">
    <location>
        <begin position="37"/>
        <end position="55"/>
    </location>
</feature>
<keyword evidence="1" id="KW-0472">Membrane</keyword>
<reference evidence="2" key="2">
    <citation type="submission" date="2019-08" db="EMBL/GenBank/DDBJ databases">
        <title>Investigation of anaerobic lignin degradation for improved lignocellulosic biofuels.</title>
        <authorList>
            <person name="Deangelis K.PhD."/>
        </authorList>
    </citation>
    <scope>NUCLEOTIDE SEQUENCE [LARGE SCALE GENOMIC DNA]</scope>
    <source>
        <strain evidence="2">128R</strain>
    </source>
</reference>
<feature type="transmembrane region" description="Helical" evidence="1">
    <location>
        <begin position="12"/>
        <end position="31"/>
    </location>
</feature>
<evidence type="ECO:0000313" key="2">
    <source>
        <dbReference type="EMBL" id="TVZ70371.1"/>
    </source>
</evidence>
<organism evidence="2">
    <name type="scientific">Serratia fonticola</name>
    <dbReference type="NCBI Taxonomy" id="47917"/>
    <lineage>
        <taxon>Bacteria</taxon>
        <taxon>Pseudomonadati</taxon>
        <taxon>Pseudomonadota</taxon>
        <taxon>Gammaproteobacteria</taxon>
        <taxon>Enterobacterales</taxon>
        <taxon>Yersiniaceae</taxon>
        <taxon>Serratia</taxon>
    </lineage>
</organism>
<sequence length="79" mass="9496">MLQYYSYVEKSVVFLWYLFAIIEVVQVVGYSMEPKLFLFKLLAMILALLGSVELAKKLRQFMDYLRRQYIANHRPKRKS</sequence>
<proteinExistence type="predicted"/>
<name>A0A559T6Y4_SERFO</name>
<gene>
    <name evidence="2" type="ORF">FHU10_2939</name>
</gene>
<reference evidence="2" key="1">
    <citation type="submission" date="2019-06" db="EMBL/GenBank/DDBJ databases">
        <authorList>
            <person name="Deangelis K."/>
            <person name="Huntemann M."/>
            <person name="Clum A."/>
            <person name="Pillay M."/>
            <person name="Palaniappan K."/>
            <person name="Varghese N."/>
            <person name="Mikhailova N."/>
            <person name="Stamatis D."/>
            <person name="Reddy T."/>
            <person name="Daum C."/>
            <person name="Shapiro N."/>
            <person name="Ivanova N."/>
            <person name="Kyrpides N."/>
            <person name="Woyke T."/>
        </authorList>
    </citation>
    <scope>NUCLEOTIDE SEQUENCE [LARGE SCALE GENOMIC DNA]</scope>
    <source>
        <strain evidence="2">128R</strain>
    </source>
</reference>
<comment type="caution">
    <text evidence="2">The sequence shown here is derived from an EMBL/GenBank/DDBJ whole genome shotgun (WGS) entry which is preliminary data.</text>
</comment>